<dbReference type="Proteomes" id="UP000550401">
    <property type="component" value="Unassembled WGS sequence"/>
</dbReference>
<dbReference type="AlphaFoldDB" id="A0A839EZ34"/>
<dbReference type="EMBL" id="JACGXL010000009">
    <property type="protein sequence ID" value="MBA8889977.1"/>
    <property type="molecule type" value="Genomic_DNA"/>
</dbReference>
<comment type="caution">
    <text evidence="2">The sequence shown here is derived from an EMBL/GenBank/DDBJ whole genome shotgun (WGS) entry which is preliminary data.</text>
</comment>
<evidence type="ECO:0000256" key="1">
    <source>
        <dbReference type="SAM" id="SignalP"/>
    </source>
</evidence>
<reference evidence="2 3" key="1">
    <citation type="submission" date="2020-07" db="EMBL/GenBank/DDBJ databases">
        <title>Genomic Encyclopedia of Type Strains, Phase IV (KMG-V): Genome sequencing to study the core and pangenomes of soil and plant-associated prokaryotes.</title>
        <authorList>
            <person name="Whitman W."/>
        </authorList>
    </citation>
    <scope>NUCLEOTIDE SEQUENCE [LARGE SCALE GENOMIC DNA]</scope>
    <source>
        <strain evidence="2 3">RH2WT43</strain>
    </source>
</reference>
<evidence type="ECO:0000313" key="3">
    <source>
        <dbReference type="Proteomes" id="UP000550401"/>
    </source>
</evidence>
<evidence type="ECO:0000313" key="2">
    <source>
        <dbReference type="EMBL" id="MBA8889977.1"/>
    </source>
</evidence>
<protein>
    <recommendedName>
        <fullName evidence="4">DUF1579 domain-containing protein</fullName>
    </recommendedName>
</protein>
<feature type="chain" id="PRO_5032732678" description="DUF1579 domain-containing protein" evidence="1">
    <location>
        <begin position="28"/>
        <end position="184"/>
    </location>
</feature>
<gene>
    <name evidence="2" type="ORF">FHW12_004224</name>
</gene>
<keyword evidence="3" id="KW-1185">Reference proteome</keyword>
<feature type="signal peptide" evidence="1">
    <location>
        <begin position="1"/>
        <end position="27"/>
    </location>
</feature>
<organism evidence="2 3">
    <name type="scientific">Dokdonella fugitiva</name>
    <dbReference type="NCBI Taxonomy" id="328517"/>
    <lineage>
        <taxon>Bacteria</taxon>
        <taxon>Pseudomonadati</taxon>
        <taxon>Pseudomonadota</taxon>
        <taxon>Gammaproteobacteria</taxon>
        <taxon>Lysobacterales</taxon>
        <taxon>Rhodanobacteraceae</taxon>
        <taxon>Dokdonella</taxon>
    </lineage>
</organism>
<name>A0A839EZ34_9GAMM</name>
<keyword evidence="1" id="KW-0732">Signal</keyword>
<accession>A0A839EZ34</accession>
<dbReference type="RefSeq" id="WP_182533007.1">
    <property type="nucleotide sequence ID" value="NZ_JACGXL010000009.1"/>
</dbReference>
<sequence length="184" mass="20454">MILPANARTSLAVSTAIFLAAAAPSRAAEHDGQHDFDFNFGTWKTHVSRLVHPLADSKTWTEYDGTSVVRTVWNGRASLFELDVQGPAGHIEGVGLRLYNPQSHQWNLNWTNSSVGMLDGAMIGEFKDGRGLFYSAENFEGRNILVRNGFSDITPDSSRFEQAFSADGGKTWETNWIMTQTRQK</sequence>
<proteinExistence type="predicted"/>
<evidence type="ECO:0008006" key="4">
    <source>
        <dbReference type="Google" id="ProtNLM"/>
    </source>
</evidence>